<dbReference type="EMBL" id="BMAR01000024">
    <property type="protein sequence ID" value="GFR48584.1"/>
    <property type="molecule type" value="Genomic_DNA"/>
</dbReference>
<dbReference type="AlphaFoldDB" id="A0AAD3DUX9"/>
<comment type="caution">
    <text evidence="2">The sequence shown here is derived from an EMBL/GenBank/DDBJ whole genome shotgun (WGS) entry which is preliminary data.</text>
</comment>
<evidence type="ECO:0000313" key="2">
    <source>
        <dbReference type="EMBL" id="GFR48584.1"/>
    </source>
</evidence>
<reference evidence="2 3" key="1">
    <citation type="journal article" date="2021" name="Sci. Rep.">
        <title>Genome sequencing of the multicellular alga Astrephomene provides insights into convergent evolution of germ-soma differentiation.</title>
        <authorList>
            <person name="Yamashita S."/>
            <person name="Yamamoto K."/>
            <person name="Matsuzaki R."/>
            <person name="Suzuki S."/>
            <person name="Yamaguchi H."/>
            <person name="Hirooka S."/>
            <person name="Minakuchi Y."/>
            <person name="Miyagishima S."/>
            <person name="Kawachi M."/>
            <person name="Toyoda A."/>
            <person name="Nozaki H."/>
        </authorList>
    </citation>
    <scope>NUCLEOTIDE SEQUENCE [LARGE SCALE GENOMIC DNA]</scope>
    <source>
        <strain evidence="2 3">NIES-4017</strain>
    </source>
</reference>
<feature type="compositionally biased region" description="Low complexity" evidence="1">
    <location>
        <begin position="147"/>
        <end position="167"/>
    </location>
</feature>
<feature type="non-terminal residue" evidence="2">
    <location>
        <position position="225"/>
    </location>
</feature>
<feature type="compositionally biased region" description="Low complexity" evidence="1">
    <location>
        <begin position="111"/>
        <end position="130"/>
    </location>
</feature>
<organism evidence="2 3">
    <name type="scientific">Astrephomene gubernaculifera</name>
    <dbReference type="NCBI Taxonomy" id="47775"/>
    <lineage>
        <taxon>Eukaryota</taxon>
        <taxon>Viridiplantae</taxon>
        <taxon>Chlorophyta</taxon>
        <taxon>core chlorophytes</taxon>
        <taxon>Chlorophyceae</taxon>
        <taxon>CS clade</taxon>
        <taxon>Chlamydomonadales</taxon>
        <taxon>Astrephomenaceae</taxon>
        <taxon>Astrephomene</taxon>
    </lineage>
</organism>
<feature type="non-terminal residue" evidence="2">
    <location>
        <position position="1"/>
    </location>
</feature>
<evidence type="ECO:0000313" key="3">
    <source>
        <dbReference type="Proteomes" id="UP001054857"/>
    </source>
</evidence>
<evidence type="ECO:0000256" key="1">
    <source>
        <dbReference type="SAM" id="MobiDB-lite"/>
    </source>
</evidence>
<sequence>SGTGAGSMGGRGLSGSVSWRKGRGESALVGGFSRAGLRIAGKGAAAAVEAAGSADDGLDLGGDGGADGEAPLLDPLLDWSVQLQGVLARMDALQTGYQAVGAMTAGAAATAGVAGTRPARTAVNQSAAGTETREEERGAEGAGVGTGPRASESNSALPSSSLPRPSSSRIRLEPLAHTSGLAGTAGLGTGGTAIEGVSGTSGGGLDMGHGGTASRRDSAGAFGLG</sequence>
<accession>A0AAD3DUX9</accession>
<feature type="region of interest" description="Disordered" evidence="1">
    <location>
        <begin position="181"/>
        <end position="225"/>
    </location>
</feature>
<proteinExistence type="predicted"/>
<feature type="compositionally biased region" description="Gly residues" evidence="1">
    <location>
        <begin position="183"/>
        <end position="211"/>
    </location>
</feature>
<name>A0AAD3DUX9_9CHLO</name>
<dbReference type="Proteomes" id="UP001054857">
    <property type="component" value="Unassembled WGS sequence"/>
</dbReference>
<keyword evidence="3" id="KW-1185">Reference proteome</keyword>
<gene>
    <name evidence="2" type="ORF">Agub_g10487</name>
</gene>
<feature type="region of interest" description="Disordered" evidence="1">
    <location>
        <begin position="111"/>
        <end position="167"/>
    </location>
</feature>
<protein>
    <submittedName>
        <fullName evidence="2">Uncharacterized protein</fullName>
    </submittedName>
</protein>